<evidence type="ECO:0000256" key="12">
    <source>
        <dbReference type="ARBA" id="ARBA00049244"/>
    </source>
</evidence>
<gene>
    <name evidence="13 16" type="primary">dnaE2</name>
    <name evidence="16" type="ORF">BV98_003466</name>
</gene>
<evidence type="ECO:0000256" key="3">
    <source>
        <dbReference type="ARBA" id="ARBA00012417"/>
    </source>
</evidence>
<dbReference type="InterPro" id="IPR011708">
    <property type="entry name" value="DNA_pol3_alpha_NTPase_dom"/>
</dbReference>
<dbReference type="EC" id="2.7.7.7" evidence="3 13"/>
<name>A0A086P5G4_SPHHM</name>
<keyword evidence="17" id="KW-1185">Reference proteome</keyword>
<evidence type="ECO:0000256" key="14">
    <source>
        <dbReference type="SAM" id="MobiDB-lite"/>
    </source>
</evidence>
<dbReference type="GO" id="GO:0003676">
    <property type="term" value="F:nucleic acid binding"/>
    <property type="evidence" value="ECO:0007669"/>
    <property type="project" value="InterPro"/>
</dbReference>
<feature type="region of interest" description="Disordered" evidence="14">
    <location>
        <begin position="1071"/>
        <end position="1090"/>
    </location>
</feature>
<reference evidence="16" key="1">
    <citation type="submission" date="2014-08" db="EMBL/GenBank/DDBJ databases">
        <title>Draft genome sequences of Sphingobium herbicidovorans.</title>
        <authorList>
            <person name="Gan H.M."/>
            <person name="Gan H.Y."/>
            <person name="Savka M.A."/>
        </authorList>
    </citation>
    <scope>NUCLEOTIDE SEQUENCE [LARGE SCALE GENOMIC DNA]</scope>
    <source>
        <strain evidence="16">NBRC 16415</strain>
    </source>
</reference>
<comment type="similarity">
    <text evidence="2 13">Belongs to the DNA polymerase type-C family. DnaE2 subfamily.</text>
</comment>
<organism evidence="16 17">
    <name type="scientific">Sphingobium herbicidovorans (strain ATCC 700291 / DSM 11019 / CCUG 56400 / KCTC 2939 / LMG 18315 / NBRC 16415 / MH)</name>
    <name type="common">Sphingomonas herbicidovorans</name>
    <dbReference type="NCBI Taxonomy" id="1219045"/>
    <lineage>
        <taxon>Bacteria</taxon>
        <taxon>Pseudomonadati</taxon>
        <taxon>Pseudomonadota</taxon>
        <taxon>Alphaproteobacteria</taxon>
        <taxon>Sphingomonadales</taxon>
        <taxon>Sphingomonadaceae</taxon>
        <taxon>Sphingobium</taxon>
    </lineage>
</organism>
<dbReference type="GO" id="GO:0005737">
    <property type="term" value="C:cytoplasm"/>
    <property type="evidence" value="ECO:0007669"/>
    <property type="project" value="UniProtKB-SubCell"/>
</dbReference>
<dbReference type="CDD" id="cd07434">
    <property type="entry name" value="PHP_PolIIIA_DnaE2"/>
    <property type="match status" value="1"/>
</dbReference>
<dbReference type="Pfam" id="PF17657">
    <property type="entry name" value="DNA_pol3_finger"/>
    <property type="match status" value="1"/>
</dbReference>
<keyword evidence="7 13" id="KW-0548">Nucleotidyltransferase</keyword>
<evidence type="ECO:0000256" key="4">
    <source>
        <dbReference type="ARBA" id="ARBA00017273"/>
    </source>
</evidence>
<dbReference type="InterPro" id="IPR023073">
    <property type="entry name" value="DnaE2"/>
</dbReference>
<dbReference type="PANTHER" id="PTHR32294">
    <property type="entry name" value="DNA POLYMERASE III SUBUNIT ALPHA"/>
    <property type="match status" value="1"/>
</dbReference>
<keyword evidence="8 13" id="KW-0235">DNA replication</keyword>
<dbReference type="InterPro" id="IPR004365">
    <property type="entry name" value="NA-bd_OB_tRNA"/>
</dbReference>
<protein>
    <recommendedName>
        <fullName evidence="4 13">Error-prone DNA polymerase</fullName>
        <ecNumber evidence="3 13">2.7.7.7</ecNumber>
    </recommendedName>
</protein>
<dbReference type="Pfam" id="PF02811">
    <property type="entry name" value="PHP"/>
    <property type="match status" value="1"/>
</dbReference>
<dbReference type="PANTHER" id="PTHR32294:SF4">
    <property type="entry name" value="ERROR-PRONE DNA POLYMERASE"/>
    <property type="match status" value="1"/>
</dbReference>
<evidence type="ECO:0000256" key="11">
    <source>
        <dbReference type="ARBA" id="ARBA00023204"/>
    </source>
</evidence>
<evidence type="ECO:0000256" key="6">
    <source>
        <dbReference type="ARBA" id="ARBA00022679"/>
    </source>
</evidence>
<evidence type="ECO:0000256" key="9">
    <source>
        <dbReference type="ARBA" id="ARBA00022763"/>
    </source>
</evidence>
<dbReference type="GO" id="GO:0008408">
    <property type="term" value="F:3'-5' exonuclease activity"/>
    <property type="evidence" value="ECO:0007669"/>
    <property type="project" value="InterPro"/>
</dbReference>
<evidence type="ECO:0000256" key="10">
    <source>
        <dbReference type="ARBA" id="ARBA00022932"/>
    </source>
</evidence>
<dbReference type="Gene3D" id="3.20.20.140">
    <property type="entry name" value="Metal-dependent hydrolases"/>
    <property type="match status" value="1"/>
</dbReference>
<feature type="domain" description="Polymerase/histidinol phosphatase N-terminal" evidence="15">
    <location>
        <begin position="24"/>
        <end position="91"/>
    </location>
</feature>
<keyword evidence="5 13" id="KW-0963">Cytoplasm</keyword>
<keyword evidence="10 13" id="KW-0239">DNA-directed DNA polymerase</keyword>
<dbReference type="FunFam" id="1.10.150.870:FF:000002">
    <property type="entry name" value="Error-prone DNA polymerase"/>
    <property type="match status" value="1"/>
</dbReference>
<dbReference type="HAMAP" id="MF_01902">
    <property type="entry name" value="DNApol_error_prone"/>
    <property type="match status" value="1"/>
</dbReference>
<comment type="caution">
    <text evidence="16">The sequence shown here is derived from an EMBL/GenBank/DDBJ whole genome shotgun (WGS) entry which is preliminary data.</text>
</comment>
<evidence type="ECO:0000256" key="1">
    <source>
        <dbReference type="ARBA" id="ARBA00004496"/>
    </source>
</evidence>
<evidence type="ECO:0000256" key="8">
    <source>
        <dbReference type="ARBA" id="ARBA00022705"/>
    </source>
</evidence>
<dbReference type="InterPro" id="IPR004805">
    <property type="entry name" value="DnaE2/DnaE/PolC"/>
</dbReference>
<accession>A0A086P5G4</accession>
<dbReference type="OrthoDB" id="9803237at2"/>
<dbReference type="InterPro" id="IPR029460">
    <property type="entry name" value="DNAPol_HHH"/>
</dbReference>
<dbReference type="GO" id="GO:0009432">
    <property type="term" value="P:SOS response"/>
    <property type="evidence" value="ECO:0007669"/>
    <property type="project" value="UniProtKB-ARBA"/>
</dbReference>
<evidence type="ECO:0000256" key="13">
    <source>
        <dbReference type="HAMAP-Rule" id="MF_01902"/>
    </source>
</evidence>
<evidence type="ECO:0000313" key="17">
    <source>
        <dbReference type="Proteomes" id="UP000024284"/>
    </source>
</evidence>
<proteinExistence type="inferred from homology"/>
<dbReference type="GO" id="GO:0003887">
    <property type="term" value="F:DNA-directed DNA polymerase activity"/>
    <property type="evidence" value="ECO:0007669"/>
    <property type="project" value="UniProtKB-UniRule"/>
</dbReference>
<dbReference type="SMART" id="SM00481">
    <property type="entry name" value="POLIIIAc"/>
    <property type="match status" value="1"/>
</dbReference>
<dbReference type="InterPro" id="IPR003141">
    <property type="entry name" value="Pol/His_phosphatase_N"/>
</dbReference>
<sequence>MEHSLENATEPESLRVSGAEPAYVELQVTTHFSFLRGASSPDELFAAAALLGLPALGIVDRHSVAGIVRAWDAEKATGVRAIVGSRLDLTDGTALLVYPTDKAAYGRMCRLLSVGKGRAGKGACHLDWPDVEEWNEGLIACLVPDRADATTEGALERTKRIFGDRAYMALTIRRRPRDAIRLRDLAALAAAARVPTVATGDVLYHAPERRLLQDVVTCIREKCTIDDLGDRRERFADRHLKSATEMERLFRRYLKDASPVARTVEFAERCTFSLEELRYQYPDEIRVPGRTPQQELELLTWEKAPARYPEGIGGKVRTQLEHELRLIGQLDYAPYFLTVHSIVAEARRREILCQGRGSAANSAVCYVLGITSIDPVRSELLFERFVSAERREPPDIDVDFEHERREEIIQWIYETYGRTRSALTAVVTRYRSRGAVREVGKALGLSEDMTAGLAGAVWGYSREGVDESHAAALNLDMADKRLMLTLELARTLINTPRHLSQHPGGFVLTRDRLDELVPIEPAAMDDRQVIEWDKDDIDALGFMKVDVLGLGMLSCMRRAFEFLREAKGIDHDLSTIPAEDPATYAMIRKADTLGVFQIESRAQMASIPLMAPRTFYDLVIQVAIVRPGPIQGDMVHPYRRRRNGQEEVTYPTPELRRVLEKTLGVPLFQEQAMRVAIECAGFTPSEADLLRRAMATFKLTGGVSHFRDKLINGMVARGYEQEFAEKTFKQIEGFGSYGFPESHAASFALIAYASSWMKCHHPDVFCAALLNAQPMGFYAPAQIVRDARQHGVEVRPIDVNHSRWDCTLEETRGKYLAVRLGLRMVRGLANEDGAAIVTARADTPFTSAEEIQRRAGVGRGALDRIGDADGFASLGSSRREGLWEVKGLGHAALPLFAAADERAGMLQREALEPAVPLAPMCEGAEVVEDYRASGLSLRAHPLAFLRDELRARKMISCQELQSVKDGRWIELAGVVLVRQKPGSAKGVMFITLEDETNVANLVVWTKVFEANRRTVLGASMMGVRGQVQREGEVIHVIAQRLDDLSPLLASVGNRADVADVYRVSRADVVKSPVGRDPRDPTTQPLGRNPRDIFIPDLRLGSGIIPGKPTEGIKIKPRDFR</sequence>
<dbReference type="EMBL" id="JFZA02000056">
    <property type="protein sequence ID" value="KFG88632.1"/>
    <property type="molecule type" value="Genomic_DNA"/>
</dbReference>
<comment type="subcellular location">
    <subcellularLocation>
        <location evidence="1 13">Cytoplasm</location>
    </subcellularLocation>
</comment>
<evidence type="ECO:0000256" key="5">
    <source>
        <dbReference type="ARBA" id="ARBA00022490"/>
    </source>
</evidence>
<comment type="function">
    <text evidence="13">DNA polymerase involved in damage-induced mutagenesis and translesion synthesis (TLS). It is not the major replicative DNA polymerase.</text>
</comment>
<evidence type="ECO:0000256" key="7">
    <source>
        <dbReference type="ARBA" id="ARBA00022695"/>
    </source>
</evidence>
<evidence type="ECO:0000259" key="15">
    <source>
        <dbReference type="SMART" id="SM00481"/>
    </source>
</evidence>
<keyword evidence="6 13" id="KW-0808">Transferase</keyword>
<dbReference type="STRING" id="76947.GCA_002080435_00196"/>
<evidence type="ECO:0000256" key="2">
    <source>
        <dbReference type="ARBA" id="ARBA00007391"/>
    </source>
</evidence>
<keyword evidence="11 13" id="KW-0234">DNA repair</keyword>
<dbReference type="GO" id="GO:0006260">
    <property type="term" value="P:DNA replication"/>
    <property type="evidence" value="ECO:0007669"/>
    <property type="project" value="UniProtKB-KW"/>
</dbReference>
<dbReference type="Pfam" id="PF14579">
    <property type="entry name" value="HHH_6"/>
    <property type="match status" value="1"/>
</dbReference>
<comment type="catalytic activity">
    <reaction evidence="12 13">
        <text>DNA(n) + a 2'-deoxyribonucleoside 5'-triphosphate = DNA(n+1) + diphosphate</text>
        <dbReference type="Rhea" id="RHEA:22508"/>
        <dbReference type="Rhea" id="RHEA-COMP:17339"/>
        <dbReference type="Rhea" id="RHEA-COMP:17340"/>
        <dbReference type="ChEBI" id="CHEBI:33019"/>
        <dbReference type="ChEBI" id="CHEBI:61560"/>
        <dbReference type="ChEBI" id="CHEBI:173112"/>
        <dbReference type="EC" id="2.7.7.7"/>
    </reaction>
</comment>
<dbReference type="GO" id="GO:0006281">
    <property type="term" value="P:DNA repair"/>
    <property type="evidence" value="ECO:0007669"/>
    <property type="project" value="UniProtKB-UniRule"/>
</dbReference>
<dbReference type="eggNOG" id="COG0587">
    <property type="taxonomic scope" value="Bacteria"/>
</dbReference>
<dbReference type="InterPro" id="IPR040982">
    <property type="entry name" value="DNA_pol3_finger"/>
</dbReference>
<dbReference type="NCBIfam" id="NF004225">
    <property type="entry name" value="PRK05672.1"/>
    <property type="match status" value="1"/>
</dbReference>
<dbReference type="Pfam" id="PF01336">
    <property type="entry name" value="tRNA_anti-codon"/>
    <property type="match status" value="1"/>
</dbReference>
<keyword evidence="9 13" id="KW-0227">DNA damage</keyword>
<dbReference type="RefSeq" id="WP_081570256.1">
    <property type="nucleotide sequence ID" value="NZ_BCZD01000013.1"/>
</dbReference>
<dbReference type="Pfam" id="PF07733">
    <property type="entry name" value="DNA_pol3_alpha"/>
    <property type="match status" value="1"/>
</dbReference>
<evidence type="ECO:0000313" key="16">
    <source>
        <dbReference type="EMBL" id="KFG88632.1"/>
    </source>
</evidence>
<dbReference type="AlphaFoldDB" id="A0A086P5G4"/>
<dbReference type="NCBIfam" id="TIGR00594">
    <property type="entry name" value="polc"/>
    <property type="match status" value="1"/>
</dbReference>
<dbReference type="CDD" id="cd04485">
    <property type="entry name" value="DnaE_OBF"/>
    <property type="match status" value="1"/>
</dbReference>
<dbReference type="Gene3D" id="1.10.150.870">
    <property type="match status" value="1"/>
</dbReference>
<dbReference type="Proteomes" id="UP000024284">
    <property type="component" value="Unassembled WGS sequence"/>
</dbReference>
<dbReference type="InterPro" id="IPR004013">
    <property type="entry name" value="PHP_dom"/>
</dbReference>
<dbReference type="PATRIC" id="fig|1219045.3.peg.3521"/>